<dbReference type="InterPro" id="IPR004525">
    <property type="entry name" value="EpmA"/>
</dbReference>
<keyword evidence="2" id="KW-0547">Nucleotide-binding</keyword>
<dbReference type="InterPro" id="IPR004364">
    <property type="entry name" value="Aa-tRNA-synt_II"/>
</dbReference>
<evidence type="ECO:0000313" key="6">
    <source>
        <dbReference type="Proteomes" id="UP000309061"/>
    </source>
</evidence>
<protein>
    <submittedName>
        <fullName evidence="5">EF-P lysine aminoacylase GenX</fullName>
    </submittedName>
</protein>
<dbReference type="Gene3D" id="3.30.930.10">
    <property type="entry name" value="Bira Bifunctional Protein, Domain 2"/>
    <property type="match status" value="1"/>
</dbReference>
<dbReference type="GO" id="GO:0000049">
    <property type="term" value="F:tRNA binding"/>
    <property type="evidence" value="ECO:0007669"/>
    <property type="project" value="TreeGrafter"/>
</dbReference>
<feature type="domain" description="Aminoacyl-transfer RNA synthetases class-II family profile" evidence="4">
    <location>
        <begin position="23"/>
        <end position="339"/>
    </location>
</feature>
<dbReference type="AlphaFoldDB" id="A0A6B8K9U8"/>
<evidence type="ECO:0000256" key="2">
    <source>
        <dbReference type="ARBA" id="ARBA00022741"/>
    </source>
</evidence>
<keyword evidence="3" id="KW-0067">ATP-binding</keyword>
<dbReference type="GO" id="GO:0004824">
    <property type="term" value="F:lysine-tRNA ligase activity"/>
    <property type="evidence" value="ECO:0007669"/>
    <property type="project" value="InterPro"/>
</dbReference>
<dbReference type="KEGG" id="mhey:H2LOC_002390"/>
<proteinExistence type="predicted"/>
<dbReference type="PRINTS" id="PR00982">
    <property type="entry name" value="TRNASYNTHLYS"/>
</dbReference>
<dbReference type="InterPro" id="IPR018149">
    <property type="entry name" value="Lys-tRNA-synth_II_C"/>
</dbReference>
<keyword evidence="1" id="KW-0436">Ligase</keyword>
<dbReference type="NCBIfam" id="TIGR00462">
    <property type="entry name" value="genX"/>
    <property type="match status" value="1"/>
</dbReference>
<dbReference type="Pfam" id="PF00152">
    <property type="entry name" value="tRNA-synt_2"/>
    <property type="match status" value="1"/>
</dbReference>
<dbReference type="SUPFAM" id="SSF55681">
    <property type="entry name" value="Class II aaRS and biotin synthetases"/>
    <property type="match status" value="1"/>
</dbReference>
<accession>A0A6B8K9U8</accession>
<dbReference type="InterPro" id="IPR045864">
    <property type="entry name" value="aa-tRNA-synth_II/BPL/LPL"/>
</dbReference>
<evidence type="ECO:0000313" key="5">
    <source>
        <dbReference type="EMBL" id="QGM44629.1"/>
    </source>
</evidence>
<evidence type="ECO:0000259" key="4">
    <source>
        <dbReference type="PROSITE" id="PS50862"/>
    </source>
</evidence>
<dbReference type="RefSeq" id="WP_136494923.1">
    <property type="nucleotide sequence ID" value="NZ_CP046052.1"/>
</dbReference>
<dbReference type="PROSITE" id="PS50862">
    <property type="entry name" value="AA_TRNA_LIGASE_II"/>
    <property type="match status" value="1"/>
</dbReference>
<organism evidence="5 6">
    <name type="scientific">Methylocystis heyeri</name>
    <dbReference type="NCBI Taxonomy" id="391905"/>
    <lineage>
        <taxon>Bacteria</taxon>
        <taxon>Pseudomonadati</taxon>
        <taxon>Pseudomonadota</taxon>
        <taxon>Alphaproteobacteria</taxon>
        <taxon>Hyphomicrobiales</taxon>
        <taxon>Methylocystaceae</taxon>
        <taxon>Methylocystis</taxon>
    </lineage>
</organism>
<keyword evidence="6" id="KW-1185">Reference proteome</keyword>
<dbReference type="OrthoDB" id="9801152at2"/>
<dbReference type="GO" id="GO:0005524">
    <property type="term" value="F:ATP binding"/>
    <property type="evidence" value="ECO:0007669"/>
    <property type="project" value="UniProtKB-KW"/>
</dbReference>
<name>A0A6B8K9U8_9HYPH</name>
<sequence>MTRASPWWDRHVYADRKPFLKARARIAAAIRHFFGSEGFTEVETAALAVSGGNEAHISLFGVELIGPDDEKSRLYLHSSPEFACKKLLAAGEEKIFTFARVFRNRERSALHHPEFTMLEWYRVREPVSRLMEDCAGLLATAAKAAGTDSFAWRGRVADPFAEPEVLTLCEAFGRYADMDLAALLEDRDAFARAAERDGVRITEDDDWSDIFSKVLSEKIEHRLGSGRATILSDYPVSEAALARPKDDDPRFSERFELYVCGVEIANGFGELTDPAEQRRRFVAENDARQRIYDEPYPIDEDFLSALAVMPPASGIALGFDRLAMLAAGATHIEEVLWTPVPERGEGSV</sequence>
<reference evidence="5 6" key="1">
    <citation type="submission" date="2019-11" db="EMBL/GenBank/DDBJ databases">
        <title>The genome sequence of Methylocystis heyeri.</title>
        <authorList>
            <person name="Oshkin I.Y."/>
            <person name="Miroshnikov K."/>
            <person name="Dedysh S.N."/>
        </authorList>
    </citation>
    <scope>NUCLEOTIDE SEQUENCE [LARGE SCALE GENOMIC DNA]</scope>
    <source>
        <strain evidence="5 6">H2</strain>
    </source>
</reference>
<dbReference type="GO" id="GO:0006430">
    <property type="term" value="P:lysyl-tRNA aminoacylation"/>
    <property type="evidence" value="ECO:0007669"/>
    <property type="project" value="InterPro"/>
</dbReference>
<dbReference type="PANTHER" id="PTHR42918:SF6">
    <property type="entry name" value="ELONGATION FACTOR P--(R)-BETA-LYSINE LIGASE"/>
    <property type="match status" value="1"/>
</dbReference>
<evidence type="ECO:0000256" key="3">
    <source>
        <dbReference type="ARBA" id="ARBA00022840"/>
    </source>
</evidence>
<dbReference type="GO" id="GO:0005829">
    <property type="term" value="C:cytosol"/>
    <property type="evidence" value="ECO:0007669"/>
    <property type="project" value="TreeGrafter"/>
</dbReference>
<dbReference type="EMBL" id="CP046052">
    <property type="protein sequence ID" value="QGM44629.1"/>
    <property type="molecule type" value="Genomic_DNA"/>
</dbReference>
<evidence type="ECO:0000256" key="1">
    <source>
        <dbReference type="ARBA" id="ARBA00022598"/>
    </source>
</evidence>
<dbReference type="InterPro" id="IPR006195">
    <property type="entry name" value="aa-tRNA-synth_II"/>
</dbReference>
<gene>
    <name evidence="5" type="primary">genX</name>
    <name evidence="5" type="ORF">H2LOC_002390</name>
</gene>
<dbReference type="PANTHER" id="PTHR42918">
    <property type="entry name" value="LYSYL-TRNA SYNTHETASE"/>
    <property type="match status" value="1"/>
</dbReference>
<dbReference type="Proteomes" id="UP000309061">
    <property type="component" value="Chromosome"/>
</dbReference>
<dbReference type="NCBIfam" id="NF006828">
    <property type="entry name" value="PRK09350.1"/>
    <property type="match status" value="1"/>
</dbReference>